<dbReference type="InterPro" id="IPR036439">
    <property type="entry name" value="Dockerin_dom_sf"/>
</dbReference>
<dbReference type="PROSITE" id="PS00018">
    <property type="entry name" value="EF_HAND_1"/>
    <property type="match status" value="1"/>
</dbReference>
<dbReference type="AlphaFoldDB" id="A0A381N343"/>
<dbReference type="GO" id="GO:0004553">
    <property type="term" value="F:hydrolase activity, hydrolyzing O-glycosyl compounds"/>
    <property type="evidence" value="ECO:0007669"/>
    <property type="project" value="InterPro"/>
</dbReference>
<feature type="domain" description="Dockerin" evidence="1">
    <location>
        <begin position="364"/>
        <end position="425"/>
    </location>
</feature>
<dbReference type="Gene3D" id="1.10.1330.10">
    <property type="entry name" value="Dockerin domain"/>
    <property type="match status" value="1"/>
</dbReference>
<name>A0A381N343_9ZZZZ</name>
<evidence type="ECO:0000313" key="2">
    <source>
        <dbReference type="EMBL" id="SUZ48947.1"/>
    </source>
</evidence>
<dbReference type="Gene3D" id="2.120.10.30">
    <property type="entry name" value="TolB, C-terminal domain"/>
    <property type="match status" value="1"/>
</dbReference>
<dbReference type="InterPro" id="IPR016134">
    <property type="entry name" value="Dockerin_dom"/>
</dbReference>
<dbReference type="PROSITE" id="PS51766">
    <property type="entry name" value="DOCKERIN"/>
    <property type="match status" value="1"/>
</dbReference>
<reference evidence="2" key="1">
    <citation type="submission" date="2018-05" db="EMBL/GenBank/DDBJ databases">
        <authorList>
            <person name="Lanie J.A."/>
            <person name="Ng W.-L."/>
            <person name="Kazmierczak K.M."/>
            <person name="Andrzejewski T.M."/>
            <person name="Davidsen T.M."/>
            <person name="Wayne K.J."/>
            <person name="Tettelin H."/>
            <person name="Glass J.I."/>
            <person name="Rusch D."/>
            <person name="Podicherti R."/>
            <person name="Tsui H.-C.T."/>
            <person name="Winkler M.E."/>
        </authorList>
    </citation>
    <scope>NUCLEOTIDE SEQUENCE</scope>
</reference>
<dbReference type="InterPro" id="IPR011042">
    <property type="entry name" value="6-blade_b-propeller_TolB-like"/>
</dbReference>
<dbReference type="GO" id="GO:0000272">
    <property type="term" value="P:polysaccharide catabolic process"/>
    <property type="evidence" value="ECO:0007669"/>
    <property type="project" value="InterPro"/>
</dbReference>
<dbReference type="Pfam" id="PF00404">
    <property type="entry name" value="Dockerin_1"/>
    <property type="match status" value="1"/>
</dbReference>
<organism evidence="2">
    <name type="scientific">marine metagenome</name>
    <dbReference type="NCBI Taxonomy" id="408172"/>
    <lineage>
        <taxon>unclassified sequences</taxon>
        <taxon>metagenomes</taxon>
        <taxon>ecological metagenomes</taxon>
    </lineage>
</organism>
<accession>A0A381N343</accession>
<dbReference type="EMBL" id="UINC01000095">
    <property type="protein sequence ID" value="SUZ48947.1"/>
    <property type="molecule type" value="Genomic_DNA"/>
</dbReference>
<dbReference type="SUPFAM" id="SSF63446">
    <property type="entry name" value="Type I dockerin domain"/>
    <property type="match status" value="1"/>
</dbReference>
<dbReference type="SUPFAM" id="SSF63829">
    <property type="entry name" value="Calcium-dependent phosphotriesterase"/>
    <property type="match status" value="1"/>
</dbReference>
<sequence length="425" mass="47296">MKLYLLILILMFHNILFSQNIIDNYVHIGSSTIIRGSSSDGLKVPRDLDFHKDPQRDGELWVINETSAVFDGSNGGSTVTFYNAGSNSQWAEYRKDAFSAHFMHTASAIAFSDNGGFANALDVQDANNTPGGYFSGSTLWDSDTSIYARIHQNGPELGSHWDMIHQSPYSIGIASQTDNIYWIFDGFHQTIVKYDFQDPHPDSEHGGEDHSDGIVYRYDEVNVNRVPGLSSHMDIDEATGLLYFCDTGNQRVLRLNTSSGFIAQTLNPYGEILEGYYSMSGADFETIITDSLIQPTGIDVHENRLLISDFANGDIIIYNIETDEIYEIGRINTGLTNEVMSVKVGPDNSIWYVCTNLNELHQIVGILMGDINSDNLLSLSDILLLINHLMGSYVIEQDNQNSADINFDGVIDIFDLIHVCDLING</sequence>
<proteinExistence type="predicted"/>
<dbReference type="InterPro" id="IPR002105">
    <property type="entry name" value="Dockerin_1_rpt"/>
</dbReference>
<protein>
    <recommendedName>
        <fullName evidence="1">Dockerin domain-containing protein</fullName>
    </recommendedName>
</protein>
<evidence type="ECO:0000259" key="1">
    <source>
        <dbReference type="PROSITE" id="PS51766"/>
    </source>
</evidence>
<dbReference type="InterPro" id="IPR018247">
    <property type="entry name" value="EF_Hand_1_Ca_BS"/>
</dbReference>
<gene>
    <name evidence="2" type="ORF">METZ01_LOCUS1801</name>
</gene>